<dbReference type="EMBL" id="UYSL01022031">
    <property type="protein sequence ID" value="VDL79683.1"/>
    <property type="molecule type" value="Genomic_DNA"/>
</dbReference>
<sequence>MSSSSAPENSHERVLKSGTFSCLLAFTNHITAWSESIYAKFSKFLRKAAQSMSNSRWSTDGGDSGGQVASSESSEHEVTLR</sequence>
<evidence type="ECO:0000313" key="6">
    <source>
        <dbReference type="WBParaSite" id="NBR_0001608801-mRNA-1"/>
    </source>
</evidence>
<dbReference type="Proteomes" id="UP000271162">
    <property type="component" value="Unassembled WGS sequence"/>
</dbReference>
<feature type="region of interest" description="Disordered" evidence="1">
    <location>
        <begin position="54"/>
        <end position="81"/>
    </location>
</feature>
<proteinExistence type="predicted"/>
<evidence type="ECO:0000313" key="5">
    <source>
        <dbReference type="WBParaSite" id="NBR_0001255201-mRNA-1"/>
    </source>
</evidence>
<evidence type="ECO:0000256" key="1">
    <source>
        <dbReference type="SAM" id="MobiDB-lite"/>
    </source>
</evidence>
<organism evidence="6">
    <name type="scientific">Nippostrongylus brasiliensis</name>
    <name type="common">Rat hookworm</name>
    <dbReference type="NCBI Taxonomy" id="27835"/>
    <lineage>
        <taxon>Eukaryota</taxon>
        <taxon>Metazoa</taxon>
        <taxon>Ecdysozoa</taxon>
        <taxon>Nematoda</taxon>
        <taxon>Chromadorea</taxon>
        <taxon>Rhabditida</taxon>
        <taxon>Rhabditina</taxon>
        <taxon>Rhabditomorpha</taxon>
        <taxon>Strongyloidea</taxon>
        <taxon>Heligmosomidae</taxon>
        <taxon>Nippostrongylus</taxon>
    </lineage>
</organism>
<reference evidence="2 4" key="2">
    <citation type="submission" date="2018-11" db="EMBL/GenBank/DDBJ databases">
        <authorList>
            <consortium name="Pathogen Informatics"/>
        </authorList>
    </citation>
    <scope>NUCLEOTIDE SEQUENCE [LARGE SCALE GENOMIC DNA]</scope>
</reference>
<evidence type="ECO:0000313" key="2">
    <source>
        <dbReference type="EMBL" id="VDL76142.1"/>
    </source>
</evidence>
<gene>
    <name evidence="2" type="ORF">NBR_LOCUS12553</name>
    <name evidence="3" type="ORF">NBR_LOCUS16089</name>
</gene>
<reference evidence="5 6" key="1">
    <citation type="submission" date="2017-02" db="UniProtKB">
        <authorList>
            <consortium name="WormBaseParasite"/>
        </authorList>
    </citation>
    <scope>IDENTIFICATION</scope>
</reference>
<evidence type="ECO:0000313" key="3">
    <source>
        <dbReference type="EMBL" id="VDL79683.1"/>
    </source>
</evidence>
<dbReference type="AlphaFoldDB" id="A0A0N4YGY1"/>
<name>A0A0N4YGY1_NIPBR</name>
<dbReference type="EMBL" id="UYSL01020789">
    <property type="protein sequence ID" value="VDL76142.1"/>
    <property type="molecule type" value="Genomic_DNA"/>
</dbReference>
<dbReference type="WBParaSite" id="NBR_0001255201-mRNA-1">
    <property type="protein sequence ID" value="NBR_0001255201-mRNA-1"/>
    <property type="gene ID" value="NBR_0001255201"/>
</dbReference>
<protein>
    <submittedName>
        <fullName evidence="5 6">Secreted protein</fullName>
    </submittedName>
</protein>
<keyword evidence="4" id="KW-1185">Reference proteome</keyword>
<evidence type="ECO:0000313" key="4">
    <source>
        <dbReference type="Proteomes" id="UP000271162"/>
    </source>
</evidence>
<dbReference type="WBParaSite" id="NBR_0001608801-mRNA-1">
    <property type="protein sequence ID" value="NBR_0001608801-mRNA-1"/>
    <property type="gene ID" value="NBR_0001608801"/>
</dbReference>
<accession>A0A0N4YGY1</accession>